<evidence type="ECO:0000313" key="3">
    <source>
        <dbReference type="Proteomes" id="UP000792457"/>
    </source>
</evidence>
<reference evidence="2" key="1">
    <citation type="submission" date="2013-04" db="EMBL/GenBank/DDBJ databases">
        <authorList>
            <person name="Qu J."/>
            <person name="Murali S.C."/>
            <person name="Bandaranaike D."/>
            <person name="Bellair M."/>
            <person name="Blankenburg K."/>
            <person name="Chao H."/>
            <person name="Dinh H."/>
            <person name="Doddapaneni H."/>
            <person name="Downs B."/>
            <person name="Dugan-Rocha S."/>
            <person name="Elkadiri S."/>
            <person name="Gnanaolivu R.D."/>
            <person name="Hernandez B."/>
            <person name="Javaid M."/>
            <person name="Jayaseelan J.C."/>
            <person name="Lee S."/>
            <person name="Li M."/>
            <person name="Ming W."/>
            <person name="Munidasa M."/>
            <person name="Muniz J."/>
            <person name="Nguyen L."/>
            <person name="Ongeri F."/>
            <person name="Osuji N."/>
            <person name="Pu L.-L."/>
            <person name="Puazo M."/>
            <person name="Qu C."/>
            <person name="Quiroz J."/>
            <person name="Raj R."/>
            <person name="Weissenberger G."/>
            <person name="Xin Y."/>
            <person name="Zou X."/>
            <person name="Han Y."/>
            <person name="Richards S."/>
            <person name="Worley K."/>
            <person name="Muzny D."/>
            <person name="Gibbs R."/>
        </authorList>
    </citation>
    <scope>NUCLEOTIDE SEQUENCE</scope>
    <source>
        <strain evidence="2">Sampled in the wild</strain>
    </source>
</reference>
<comment type="caution">
    <text evidence="2">The sequence shown here is derived from an EMBL/GenBank/DDBJ whole genome shotgun (WGS) entry which is preliminary data.</text>
</comment>
<protein>
    <submittedName>
        <fullName evidence="2">Uncharacterized protein</fullName>
    </submittedName>
</protein>
<dbReference type="Proteomes" id="UP000792457">
    <property type="component" value="Unassembled WGS sequence"/>
</dbReference>
<organism evidence="2 3">
    <name type="scientific">Ladona fulva</name>
    <name type="common">Scarce chaser dragonfly</name>
    <name type="synonym">Libellula fulva</name>
    <dbReference type="NCBI Taxonomy" id="123851"/>
    <lineage>
        <taxon>Eukaryota</taxon>
        <taxon>Metazoa</taxon>
        <taxon>Ecdysozoa</taxon>
        <taxon>Arthropoda</taxon>
        <taxon>Hexapoda</taxon>
        <taxon>Insecta</taxon>
        <taxon>Pterygota</taxon>
        <taxon>Palaeoptera</taxon>
        <taxon>Odonata</taxon>
        <taxon>Epiprocta</taxon>
        <taxon>Anisoptera</taxon>
        <taxon>Libelluloidea</taxon>
        <taxon>Libellulidae</taxon>
        <taxon>Ladona</taxon>
    </lineage>
</organism>
<feature type="region of interest" description="Disordered" evidence="1">
    <location>
        <begin position="22"/>
        <end position="53"/>
    </location>
</feature>
<gene>
    <name evidence="2" type="ORF">J437_LFUL011384</name>
</gene>
<evidence type="ECO:0000313" key="2">
    <source>
        <dbReference type="EMBL" id="KAG8231915.1"/>
    </source>
</evidence>
<reference evidence="2" key="2">
    <citation type="submission" date="2017-10" db="EMBL/GenBank/DDBJ databases">
        <title>Ladona fulva Genome sequencing and assembly.</title>
        <authorList>
            <person name="Murali S."/>
            <person name="Richards S."/>
            <person name="Bandaranaike D."/>
            <person name="Bellair M."/>
            <person name="Blankenburg K."/>
            <person name="Chao H."/>
            <person name="Dinh H."/>
            <person name="Doddapaneni H."/>
            <person name="Dugan-Rocha S."/>
            <person name="Elkadiri S."/>
            <person name="Gnanaolivu R."/>
            <person name="Hernandez B."/>
            <person name="Skinner E."/>
            <person name="Javaid M."/>
            <person name="Lee S."/>
            <person name="Li M."/>
            <person name="Ming W."/>
            <person name="Munidasa M."/>
            <person name="Muniz J."/>
            <person name="Nguyen L."/>
            <person name="Hughes D."/>
            <person name="Osuji N."/>
            <person name="Pu L.-L."/>
            <person name="Puazo M."/>
            <person name="Qu C."/>
            <person name="Quiroz J."/>
            <person name="Raj R."/>
            <person name="Weissenberger G."/>
            <person name="Xin Y."/>
            <person name="Zou X."/>
            <person name="Han Y."/>
            <person name="Worley K."/>
            <person name="Muzny D."/>
            <person name="Gibbs R."/>
        </authorList>
    </citation>
    <scope>NUCLEOTIDE SEQUENCE</scope>
    <source>
        <strain evidence="2">Sampled in the wild</strain>
    </source>
</reference>
<name>A0A8K0KDW8_LADFU</name>
<sequence length="77" mass="8676">MDPNFVENEEKYQALKKVIVGDFSDASGSENEGSDEEDDEEGDDEEDNEKEGEGMKFNVCSLFIAEIFLIIYNLFPG</sequence>
<keyword evidence="3" id="KW-1185">Reference proteome</keyword>
<proteinExistence type="predicted"/>
<accession>A0A8K0KDW8</accession>
<dbReference type="EMBL" id="KZ308583">
    <property type="protein sequence ID" value="KAG8231915.1"/>
    <property type="molecule type" value="Genomic_DNA"/>
</dbReference>
<evidence type="ECO:0000256" key="1">
    <source>
        <dbReference type="SAM" id="MobiDB-lite"/>
    </source>
</evidence>
<dbReference type="AlphaFoldDB" id="A0A8K0KDW8"/>
<feature type="compositionally biased region" description="Acidic residues" evidence="1">
    <location>
        <begin position="32"/>
        <end position="50"/>
    </location>
</feature>